<feature type="region of interest" description="Disordered" evidence="1">
    <location>
        <begin position="184"/>
        <end position="210"/>
    </location>
</feature>
<proteinExistence type="predicted"/>
<accession>A0A8J2M5D0</accession>
<evidence type="ECO:0000313" key="2">
    <source>
        <dbReference type="EMBL" id="CAG9539769.1"/>
    </source>
</evidence>
<evidence type="ECO:0000256" key="1">
    <source>
        <dbReference type="SAM" id="MobiDB-lite"/>
    </source>
</evidence>
<dbReference type="AlphaFoldDB" id="A0A8J2M5D0"/>
<protein>
    <submittedName>
        <fullName evidence="2">Uncharacterized protein</fullName>
    </submittedName>
</protein>
<keyword evidence="3" id="KW-1185">Reference proteome</keyword>
<feature type="compositionally biased region" description="Polar residues" evidence="1">
    <location>
        <begin position="184"/>
        <end position="199"/>
    </location>
</feature>
<sequence>MQLPFGNNKSINTPFKKDISPNVGKSQVNFHPPPDISQPNVSYQRVFRGRTDFKYRFNAGEVYRSAKALFTIRNLGRNDTALTTDIEKTAIISDVQKQDTSNSIEYQRTTYSTRGHENEVGISLEFSTTESISTESIETGKEKATDLLAELPHILQKQPKSPDYNEFQQQYVISTSSTLFPTSTISGSTQHQELNSSYLTDPKQSKSEEHKSIVLNKAHEAPQEMISLSNIISKKLPSSFGNNISSFTIDTLSNKTTQMEKISSFSETHGVSENQYGSNIILETSHISESYPDLSDLSTNTVPSLIVISMNHSGENTKSQELAIQHYGDNHQTNILKNTKNSSNAILRATDAVSSFVKQFVKLRIQSLLPFHFSMKNETVVSNNISSSRQISSRQETISRNFTYFGSNVDKSNKNSDNATLVTTTDKRIFAQTNHSLSDEEIPNVTNEKEALDNFEPETDHLQNKYKSKQQSTLGDEYYSEKQHSFSDLDTEDSSDNIAGIGEQNSQNNDIYSTEVFPNYQNIEVIEHSEVPTQLGHTDISEQEQGNKITMSSDLRPSSIDWYSTHTMISAYIMTTTPSPPLTLLTTNGFNDVNGEKLLKLTENNADLALKHSAVDISSGTTQPNVAVTKMRPQVLKEIHIIKQTESSGFSDERNFNINSQLTPSNKLTPSNEDSKEIMSSASSVMAKEMPSVITVMPTSTLAGVHRTEIAIKETIQDNHEESVNWLATSSMKPGKSNQRVTLPISELKMHIEVSDTSGLILDTSTIKTKESSETINISTSIFLENIIVPSSVPLSAATEIPSTATTVHHERTAIDHSIIEKDSEVNLLQHVDEKTSERLLETISTYPKKAYENEKEIATDDYVHYWNSEFSTEVSSPEILHNHSSEITNKIENNGASYYTNNLYEYEGNDGNYNNITAIVSVTRN</sequence>
<name>A0A8J2M5D0_9BILA</name>
<dbReference type="Proteomes" id="UP000746747">
    <property type="component" value="Unassembled WGS sequence"/>
</dbReference>
<dbReference type="OrthoDB" id="5870996at2759"/>
<evidence type="ECO:0000313" key="3">
    <source>
        <dbReference type="Proteomes" id="UP000746747"/>
    </source>
</evidence>
<feature type="region of interest" description="Disordered" evidence="1">
    <location>
        <begin position="652"/>
        <end position="674"/>
    </location>
</feature>
<reference evidence="2" key="1">
    <citation type="submission" date="2021-09" db="EMBL/GenBank/DDBJ databases">
        <authorList>
            <consortium name="Pathogen Informatics"/>
        </authorList>
    </citation>
    <scope>NUCLEOTIDE SEQUENCE</scope>
</reference>
<organism evidence="2 3">
    <name type="scientific">Cercopithifilaria johnstoni</name>
    <dbReference type="NCBI Taxonomy" id="2874296"/>
    <lineage>
        <taxon>Eukaryota</taxon>
        <taxon>Metazoa</taxon>
        <taxon>Ecdysozoa</taxon>
        <taxon>Nematoda</taxon>
        <taxon>Chromadorea</taxon>
        <taxon>Rhabditida</taxon>
        <taxon>Spirurina</taxon>
        <taxon>Spiruromorpha</taxon>
        <taxon>Filarioidea</taxon>
        <taxon>Onchocercidae</taxon>
        <taxon>Cercopithifilaria</taxon>
    </lineage>
</organism>
<comment type="caution">
    <text evidence="2">The sequence shown here is derived from an EMBL/GenBank/DDBJ whole genome shotgun (WGS) entry which is preliminary data.</text>
</comment>
<gene>
    <name evidence="2" type="ORF">CJOHNSTONI_LOCUS9341</name>
</gene>
<dbReference type="EMBL" id="CAKAEH010001839">
    <property type="protein sequence ID" value="CAG9539769.1"/>
    <property type="molecule type" value="Genomic_DNA"/>
</dbReference>
<feature type="region of interest" description="Disordered" evidence="1">
    <location>
        <begin position="455"/>
        <end position="492"/>
    </location>
</feature>